<dbReference type="EMBL" id="GBXM01040114">
    <property type="protein sequence ID" value="JAH68463.1"/>
    <property type="molecule type" value="Transcribed_RNA"/>
</dbReference>
<evidence type="ECO:0000313" key="1">
    <source>
        <dbReference type="EMBL" id="JAH68463.1"/>
    </source>
</evidence>
<name>A0A0E9UU22_ANGAN</name>
<reference evidence="1" key="1">
    <citation type="submission" date="2014-11" db="EMBL/GenBank/DDBJ databases">
        <authorList>
            <person name="Amaro Gonzalez C."/>
        </authorList>
    </citation>
    <scope>NUCLEOTIDE SEQUENCE</scope>
</reference>
<proteinExistence type="predicted"/>
<protein>
    <submittedName>
        <fullName evidence="1">Uncharacterized protein</fullName>
    </submittedName>
</protein>
<accession>A0A0E9UU22</accession>
<organism evidence="1">
    <name type="scientific">Anguilla anguilla</name>
    <name type="common">European freshwater eel</name>
    <name type="synonym">Muraena anguilla</name>
    <dbReference type="NCBI Taxonomy" id="7936"/>
    <lineage>
        <taxon>Eukaryota</taxon>
        <taxon>Metazoa</taxon>
        <taxon>Chordata</taxon>
        <taxon>Craniata</taxon>
        <taxon>Vertebrata</taxon>
        <taxon>Euteleostomi</taxon>
        <taxon>Actinopterygii</taxon>
        <taxon>Neopterygii</taxon>
        <taxon>Teleostei</taxon>
        <taxon>Anguilliformes</taxon>
        <taxon>Anguillidae</taxon>
        <taxon>Anguilla</taxon>
    </lineage>
</organism>
<reference evidence="1" key="2">
    <citation type="journal article" date="2015" name="Fish Shellfish Immunol.">
        <title>Early steps in the European eel (Anguilla anguilla)-Vibrio vulnificus interaction in the gills: Role of the RtxA13 toxin.</title>
        <authorList>
            <person name="Callol A."/>
            <person name="Pajuelo D."/>
            <person name="Ebbesson L."/>
            <person name="Teles M."/>
            <person name="MacKenzie S."/>
            <person name="Amaro C."/>
        </authorList>
    </citation>
    <scope>NUCLEOTIDE SEQUENCE</scope>
</reference>
<dbReference type="AlphaFoldDB" id="A0A0E9UU22"/>
<sequence length="56" mass="6402">MLQNFILCHAVLIGQPDGTLKFIVMDTCYLNERCQILRNVTLNCQTNSQEFGVLLQ</sequence>